<dbReference type="Pfam" id="PF01485">
    <property type="entry name" value="IBR"/>
    <property type="match status" value="1"/>
</dbReference>
<dbReference type="InterPro" id="IPR002867">
    <property type="entry name" value="IBR_dom"/>
</dbReference>
<proteinExistence type="predicted"/>
<evidence type="ECO:0000313" key="6">
    <source>
        <dbReference type="EMBL" id="VDK25641.1"/>
    </source>
</evidence>
<dbReference type="WBParaSite" id="TASK_0000260701-mRNA-1">
    <property type="protein sequence ID" value="TASK_0000260701-mRNA-1"/>
    <property type="gene ID" value="TASK_0000260701"/>
</dbReference>
<gene>
    <name evidence="6" type="ORF">TASK_LOCUS2609</name>
</gene>
<reference evidence="6 7" key="2">
    <citation type="submission" date="2018-11" db="EMBL/GenBank/DDBJ databases">
        <authorList>
            <consortium name="Pathogen Informatics"/>
        </authorList>
    </citation>
    <scope>NUCLEOTIDE SEQUENCE [LARGE SCALE GENOMIC DNA]</scope>
</reference>
<protein>
    <submittedName>
        <fullName evidence="8">IBR domain-containing protein</fullName>
    </submittedName>
</protein>
<feature type="domain" description="IBR" evidence="5">
    <location>
        <begin position="6"/>
        <end position="66"/>
    </location>
</feature>
<dbReference type="OrthoDB" id="6272373at2759"/>
<name>A0A0R3VYW3_TAEAS</name>
<dbReference type="EMBL" id="UYRS01002194">
    <property type="protein sequence ID" value="VDK25641.1"/>
    <property type="molecule type" value="Genomic_DNA"/>
</dbReference>
<dbReference type="SUPFAM" id="SSF57850">
    <property type="entry name" value="RING/U-box"/>
    <property type="match status" value="1"/>
</dbReference>
<dbReference type="STRING" id="60517.A0A0R3VYW3"/>
<evidence type="ECO:0000256" key="2">
    <source>
        <dbReference type="ARBA" id="ARBA00022771"/>
    </source>
</evidence>
<sequence>MPSQFAAYDGLLLQRSLALMSDVVRCPRPDCSGTCLAEDDYLARCPICHHVFCPRCLRLYHADRPCSSRSDESELGSREGEERVGCFRYEEEQDVPLPAEGIEWMTWELGHTPDSDKRRELIKRILTIRSNAVGDALVSRELKKMAFQRCPNCGVFTCVSCDFYPFFPTRLTTGLKFVLALDRAVPKKNV</sequence>
<keyword evidence="2" id="KW-0863">Zinc-finger</keyword>
<evidence type="ECO:0000256" key="3">
    <source>
        <dbReference type="ARBA" id="ARBA00022786"/>
    </source>
</evidence>
<reference evidence="8" key="1">
    <citation type="submission" date="2017-02" db="UniProtKB">
        <authorList>
            <consortium name="WormBaseParasite"/>
        </authorList>
    </citation>
    <scope>IDENTIFICATION</scope>
</reference>
<dbReference type="AlphaFoldDB" id="A0A0R3VYW3"/>
<keyword evidence="7" id="KW-1185">Reference proteome</keyword>
<dbReference type="GO" id="GO:0008270">
    <property type="term" value="F:zinc ion binding"/>
    <property type="evidence" value="ECO:0007669"/>
    <property type="project" value="UniProtKB-KW"/>
</dbReference>
<evidence type="ECO:0000259" key="5">
    <source>
        <dbReference type="SMART" id="SM00647"/>
    </source>
</evidence>
<dbReference type="Proteomes" id="UP000282613">
    <property type="component" value="Unassembled WGS sequence"/>
</dbReference>
<evidence type="ECO:0000313" key="8">
    <source>
        <dbReference type="WBParaSite" id="TASK_0000260701-mRNA-1"/>
    </source>
</evidence>
<dbReference type="SMART" id="SM00647">
    <property type="entry name" value="IBR"/>
    <property type="match status" value="1"/>
</dbReference>
<keyword evidence="3" id="KW-0833">Ubl conjugation pathway</keyword>
<accession>A0A0R3VYW3</accession>
<dbReference type="CDD" id="cd20341">
    <property type="entry name" value="BRcat_RBR_RNF14"/>
    <property type="match status" value="1"/>
</dbReference>
<evidence type="ECO:0000313" key="7">
    <source>
        <dbReference type="Proteomes" id="UP000282613"/>
    </source>
</evidence>
<evidence type="ECO:0000256" key="1">
    <source>
        <dbReference type="ARBA" id="ARBA00022723"/>
    </source>
</evidence>
<keyword evidence="1" id="KW-0479">Metal-binding</keyword>
<organism evidence="8">
    <name type="scientific">Taenia asiatica</name>
    <name type="common">Asian tapeworm</name>
    <dbReference type="NCBI Taxonomy" id="60517"/>
    <lineage>
        <taxon>Eukaryota</taxon>
        <taxon>Metazoa</taxon>
        <taxon>Spiralia</taxon>
        <taxon>Lophotrochozoa</taxon>
        <taxon>Platyhelminthes</taxon>
        <taxon>Cestoda</taxon>
        <taxon>Eucestoda</taxon>
        <taxon>Cyclophyllidea</taxon>
        <taxon>Taeniidae</taxon>
        <taxon>Taenia</taxon>
    </lineage>
</organism>
<keyword evidence="4" id="KW-0862">Zinc</keyword>
<evidence type="ECO:0000256" key="4">
    <source>
        <dbReference type="ARBA" id="ARBA00022833"/>
    </source>
</evidence>